<dbReference type="Proteomes" id="UP000826651">
    <property type="component" value="Unassembled WGS sequence"/>
</dbReference>
<sequence length="245" mass="26276">MSEQVVEVPMLNADQAAGWAALLDLYESHPTGWTLVGGQMVHLWCAARGSWPTRATDDADTVLDVRGHPDALFQITSTLKAAGFAPAGTTHTGHQHRWVRDAAVIDVLIPRFLGEHAARRRGAGGGTTLETPGAQKALNRTSAQAVKVEGRTGAVLRPSVLGALGAKAAARTVMLDRKRDRHLTDFAVLSTLLTPADVRGEPPLDALERDRLRSMLGDMRAHRPVWAMVGGATAGLQRLELLLRG</sequence>
<protein>
    <recommendedName>
        <fullName evidence="3">Nucleotidyltransferase family protein</fullName>
    </recommendedName>
</protein>
<comment type="caution">
    <text evidence="1">The sequence shown here is derived from an EMBL/GenBank/DDBJ whole genome shotgun (WGS) entry which is preliminary data.</text>
</comment>
<gene>
    <name evidence="1" type="ORF">KCQ71_14510</name>
</gene>
<organism evidence="1 2">
    <name type="scientific">Occultella gossypii</name>
    <dbReference type="NCBI Taxonomy" id="2800820"/>
    <lineage>
        <taxon>Bacteria</taxon>
        <taxon>Bacillati</taxon>
        <taxon>Actinomycetota</taxon>
        <taxon>Actinomycetes</taxon>
        <taxon>Micrococcales</taxon>
        <taxon>Ruaniaceae</taxon>
        <taxon>Occultella</taxon>
    </lineage>
</organism>
<reference evidence="1 2" key="1">
    <citation type="submission" date="2021-04" db="EMBL/GenBank/DDBJ databases">
        <title>Ruania sp. nov., isolated from sandy soil of mangrove forest.</title>
        <authorList>
            <person name="Ge X."/>
            <person name="Huang R."/>
            <person name="Liu W."/>
        </authorList>
    </citation>
    <scope>NUCLEOTIDE SEQUENCE [LARGE SCALE GENOMIC DNA]</scope>
    <source>
        <strain evidence="1 2">N2-46</strain>
    </source>
</reference>
<dbReference type="EMBL" id="JAGSHT010000013">
    <property type="protein sequence ID" value="MBZ2197371.1"/>
    <property type="molecule type" value="Genomic_DNA"/>
</dbReference>
<proteinExistence type="predicted"/>
<name>A0ABS7SAJ3_9MICO</name>
<evidence type="ECO:0000313" key="2">
    <source>
        <dbReference type="Proteomes" id="UP000826651"/>
    </source>
</evidence>
<evidence type="ECO:0008006" key="3">
    <source>
        <dbReference type="Google" id="ProtNLM"/>
    </source>
</evidence>
<dbReference type="RefSeq" id="WP_223407095.1">
    <property type="nucleotide sequence ID" value="NZ_JAGSHT010000013.1"/>
</dbReference>
<accession>A0ABS7SAJ3</accession>
<evidence type="ECO:0000313" key="1">
    <source>
        <dbReference type="EMBL" id="MBZ2197371.1"/>
    </source>
</evidence>
<keyword evidence="2" id="KW-1185">Reference proteome</keyword>